<feature type="signal peptide" evidence="4">
    <location>
        <begin position="1"/>
        <end position="32"/>
    </location>
</feature>
<organism evidence="5 6">
    <name type="scientific">Methylobacterium nodulans (strain LMG 21967 / CNCM I-2342 / ORS 2060)</name>
    <dbReference type="NCBI Taxonomy" id="460265"/>
    <lineage>
        <taxon>Bacteria</taxon>
        <taxon>Pseudomonadati</taxon>
        <taxon>Pseudomonadota</taxon>
        <taxon>Alphaproteobacteria</taxon>
        <taxon>Hyphomicrobiales</taxon>
        <taxon>Methylobacteriaceae</taxon>
        <taxon>Methylobacterium</taxon>
    </lineage>
</organism>
<dbReference type="SUPFAM" id="SSF48452">
    <property type="entry name" value="TPR-like"/>
    <property type="match status" value="1"/>
</dbReference>
<evidence type="ECO:0000313" key="6">
    <source>
        <dbReference type="Proteomes" id="UP000008207"/>
    </source>
</evidence>
<evidence type="ECO:0000313" key="5">
    <source>
        <dbReference type="EMBL" id="ACL59747.1"/>
    </source>
</evidence>
<feature type="repeat" description="TPR" evidence="3">
    <location>
        <begin position="73"/>
        <end position="106"/>
    </location>
</feature>
<accession>B8IH55</accession>
<dbReference type="RefSeq" id="WP_015931376.1">
    <property type="nucleotide sequence ID" value="NC_011894.1"/>
</dbReference>
<dbReference type="Proteomes" id="UP000008207">
    <property type="component" value="Chromosome"/>
</dbReference>
<gene>
    <name evidence="5" type="ordered locus">Mnod_4888</name>
</gene>
<feature type="chain" id="PRO_5002874067" evidence="4">
    <location>
        <begin position="33"/>
        <end position="162"/>
    </location>
</feature>
<dbReference type="STRING" id="460265.Mnod_4888"/>
<keyword evidence="2 3" id="KW-0802">TPR repeat</keyword>
<evidence type="ECO:0000256" key="4">
    <source>
        <dbReference type="SAM" id="SignalP"/>
    </source>
</evidence>
<reference evidence="5 6" key="1">
    <citation type="submission" date="2009-01" db="EMBL/GenBank/DDBJ databases">
        <title>Complete sequence of chromosome of Methylobacterium nodulans ORS 2060.</title>
        <authorList>
            <consortium name="US DOE Joint Genome Institute"/>
            <person name="Lucas S."/>
            <person name="Copeland A."/>
            <person name="Lapidus A."/>
            <person name="Glavina del Rio T."/>
            <person name="Dalin E."/>
            <person name="Tice H."/>
            <person name="Bruce D."/>
            <person name="Goodwin L."/>
            <person name="Pitluck S."/>
            <person name="Sims D."/>
            <person name="Brettin T."/>
            <person name="Detter J.C."/>
            <person name="Han C."/>
            <person name="Larimer F."/>
            <person name="Land M."/>
            <person name="Hauser L."/>
            <person name="Kyrpides N."/>
            <person name="Ivanova N."/>
            <person name="Marx C.J."/>
            <person name="Richardson P."/>
        </authorList>
    </citation>
    <scope>NUCLEOTIDE SEQUENCE [LARGE SCALE GENOMIC DNA]</scope>
    <source>
        <strain evidence="6">LMG 21967 / CNCM I-2342 / ORS 2060</strain>
    </source>
</reference>
<keyword evidence="1" id="KW-0677">Repeat</keyword>
<evidence type="ECO:0000256" key="1">
    <source>
        <dbReference type="ARBA" id="ARBA00022737"/>
    </source>
</evidence>
<evidence type="ECO:0000256" key="2">
    <source>
        <dbReference type="ARBA" id="ARBA00022803"/>
    </source>
</evidence>
<dbReference type="InterPro" id="IPR019734">
    <property type="entry name" value="TPR_rpt"/>
</dbReference>
<name>B8IH55_METNO</name>
<dbReference type="SMART" id="SM00028">
    <property type="entry name" value="TPR"/>
    <property type="match status" value="1"/>
</dbReference>
<protein>
    <submittedName>
        <fullName evidence="5">Tetratricopeptide TPR_2 repeat protein</fullName>
    </submittedName>
</protein>
<dbReference type="HOGENOM" id="CLU_129295_0_0_5"/>
<keyword evidence="6" id="KW-1185">Reference proteome</keyword>
<sequence>MMSATAMPPDRLRRAAFAAGALVLGLAAGASAMDTAPSTDLPDLSAARAKIYAEEYEAAAAELGALTATVRHADLYNLRAFALRKLKRYDEAARWYKEALFYDPTHRPALAYQGELFLAIGDLAHARNNLKLLRLLCHPNGCEELRRLEAALVAAGVDPPPS</sequence>
<dbReference type="AlphaFoldDB" id="B8IH55"/>
<keyword evidence="4" id="KW-0732">Signal</keyword>
<dbReference type="Gene3D" id="1.25.40.10">
    <property type="entry name" value="Tetratricopeptide repeat domain"/>
    <property type="match status" value="1"/>
</dbReference>
<dbReference type="InterPro" id="IPR011990">
    <property type="entry name" value="TPR-like_helical_dom_sf"/>
</dbReference>
<dbReference type="InterPro" id="IPR013105">
    <property type="entry name" value="TPR_2"/>
</dbReference>
<dbReference type="Pfam" id="PF07719">
    <property type="entry name" value="TPR_2"/>
    <property type="match status" value="1"/>
</dbReference>
<proteinExistence type="predicted"/>
<dbReference type="EMBL" id="CP001349">
    <property type="protein sequence ID" value="ACL59747.1"/>
    <property type="molecule type" value="Genomic_DNA"/>
</dbReference>
<dbReference type="PROSITE" id="PS50005">
    <property type="entry name" value="TPR"/>
    <property type="match status" value="1"/>
</dbReference>
<dbReference type="eggNOG" id="COG0457">
    <property type="taxonomic scope" value="Bacteria"/>
</dbReference>
<dbReference type="KEGG" id="mno:Mnod_4888"/>
<evidence type="ECO:0000256" key="3">
    <source>
        <dbReference type="PROSITE-ProRule" id="PRU00339"/>
    </source>
</evidence>